<name>A0ABR7GJU7_9FIRM</name>
<dbReference type="CDD" id="cd02042">
    <property type="entry name" value="ParAB_family"/>
    <property type="match status" value="1"/>
</dbReference>
<evidence type="ECO:0000313" key="3">
    <source>
        <dbReference type="Proteomes" id="UP000641741"/>
    </source>
</evidence>
<dbReference type="InterPro" id="IPR025669">
    <property type="entry name" value="AAA_dom"/>
</dbReference>
<dbReference type="Proteomes" id="UP000641741">
    <property type="component" value="Unassembled WGS sequence"/>
</dbReference>
<evidence type="ECO:0000259" key="1">
    <source>
        <dbReference type="Pfam" id="PF13614"/>
    </source>
</evidence>
<protein>
    <submittedName>
        <fullName evidence="2">ParA family protein</fullName>
    </submittedName>
</protein>
<dbReference type="Pfam" id="PF13614">
    <property type="entry name" value="AAA_31"/>
    <property type="match status" value="1"/>
</dbReference>
<organism evidence="2 3">
    <name type="scientific">Agathobaculum hominis</name>
    <dbReference type="NCBI Taxonomy" id="2763014"/>
    <lineage>
        <taxon>Bacteria</taxon>
        <taxon>Bacillati</taxon>
        <taxon>Bacillota</taxon>
        <taxon>Clostridia</taxon>
        <taxon>Eubacteriales</taxon>
        <taxon>Butyricicoccaceae</taxon>
        <taxon>Agathobaculum</taxon>
    </lineage>
</organism>
<dbReference type="PANTHER" id="PTHR13696">
    <property type="entry name" value="P-LOOP CONTAINING NUCLEOSIDE TRIPHOSPHATE HYDROLASE"/>
    <property type="match status" value="1"/>
</dbReference>
<dbReference type="PANTHER" id="PTHR13696:SF99">
    <property type="entry name" value="COBYRINIC ACID AC-DIAMIDE SYNTHASE"/>
    <property type="match status" value="1"/>
</dbReference>
<dbReference type="EMBL" id="JACOPK010000001">
    <property type="protein sequence ID" value="MBC5694586.1"/>
    <property type="molecule type" value="Genomic_DNA"/>
</dbReference>
<dbReference type="SUPFAM" id="SSF52540">
    <property type="entry name" value="P-loop containing nucleoside triphosphate hydrolases"/>
    <property type="match status" value="1"/>
</dbReference>
<dbReference type="InterPro" id="IPR027417">
    <property type="entry name" value="P-loop_NTPase"/>
</dbReference>
<gene>
    <name evidence="2" type="ORF">H8S02_01275</name>
</gene>
<dbReference type="InterPro" id="IPR050678">
    <property type="entry name" value="DNA_Partitioning_ATPase"/>
</dbReference>
<feature type="domain" description="AAA" evidence="1">
    <location>
        <begin position="2"/>
        <end position="195"/>
    </location>
</feature>
<dbReference type="RefSeq" id="WP_186968874.1">
    <property type="nucleotide sequence ID" value="NZ_JACOPK010000001.1"/>
</dbReference>
<keyword evidence="3" id="KW-1185">Reference proteome</keyword>
<comment type="caution">
    <text evidence="2">The sequence shown here is derived from an EMBL/GenBank/DDBJ whole genome shotgun (WGS) entry which is preliminary data.</text>
</comment>
<accession>A0ABR7GJU7</accession>
<evidence type="ECO:0000313" key="2">
    <source>
        <dbReference type="EMBL" id="MBC5694586.1"/>
    </source>
</evidence>
<proteinExistence type="predicted"/>
<reference evidence="2 3" key="1">
    <citation type="submission" date="2020-08" db="EMBL/GenBank/DDBJ databases">
        <title>Genome public.</title>
        <authorList>
            <person name="Liu C."/>
            <person name="Sun Q."/>
        </authorList>
    </citation>
    <scope>NUCLEOTIDE SEQUENCE [LARGE SCALE GENOMIC DNA]</scope>
    <source>
        <strain evidence="2 3">M2</strain>
    </source>
</reference>
<sequence length="273" mass="30177">MVISLCCGKGGTGKTTSTCNIGAALAEHGKRVLLIDNDQQGSLTLSLGYEPSALPSTLANLMFQAIDMPELLNETIERNIQQASDNLHLIPANKKLAGILSRLVSMQNTRSMFPNDNDGIAPEKVLSTIVERLKTRYDYILIDCSPHLDLQMINALTASDRVIIPTQAHFLDTAGLNDTIEIIHKVQQSLNPSLKQVDILLTMFMPRTILNQISRQNIQERYGEQMHVFEQPIDYSIKVAEHPAIGVSLLEYAPQNTAAISYRAVAEEVMQHG</sequence>
<dbReference type="Gene3D" id="3.40.50.300">
    <property type="entry name" value="P-loop containing nucleotide triphosphate hydrolases"/>
    <property type="match status" value="1"/>
</dbReference>